<keyword evidence="3" id="KW-0460">Magnesium</keyword>
<comment type="cofactor">
    <cofactor evidence="3">
        <name>Mg(2+)</name>
        <dbReference type="ChEBI" id="CHEBI:18420"/>
    </cofactor>
    <text evidence="3">Binds 2 magnesium ions per subunit.</text>
</comment>
<evidence type="ECO:0000313" key="5">
    <source>
        <dbReference type="Proteomes" id="UP000195981"/>
    </source>
</evidence>
<dbReference type="PANTHER" id="PTHR16222:SF24">
    <property type="entry name" value="ADP-RIBOSYLHYDROLASE ARH3"/>
    <property type="match status" value="1"/>
</dbReference>
<evidence type="ECO:0000256" key="2">
    <source>
        <dbReference type="ARBA" id="ARBA00022801"/>
    </source>
</evidence>
<dbReference type="InterPro" id="IPR050792">
    <property type="entry name" value="ADP-ribosylglycohydrolase"/>
</dbReference>
<dbReference type="InterPro" id="IPR005502">
    <property type="entry name" value="Ribosyl_crysJ1"/>
</dbReference>
<feature type="binding site" evidence="3">
    <location>
        <position position="56"/>
    </location>
    <ligand>
        <name>Mg(2+)</name>
        <dbReference type="ChEBI" id="CHEBI:18420"/>
        <label>1</label>
    </ligand>
</feature>
<dbReference type="SUPFAM" id="SSF101478">
    <property type="entry name" value="ADP-ribosylglycohydrolase"/>
    <property type="match status" value="1"/>
</dbReference>
<feature type="binding site" evidence="3">
    <location>
        <position position="54"/>
    </location>
    <ligand>
        <name>Mg(2+)</name>
        <dbReference type="ChEBI" id="CHEBI:18420"/>
        <label>1</label>
    </ligand>
</feature>
<evidence type="ECO:0000256" key="1">
    <source>
        <dbReference type="ARBA" id="ARBA00010702"/>
    </source>
</evidence>
<reference evidence="4 5" key="1">
    <citation type="submission" date="2017-02" db="EMBL/GenBank/DDBJ databases">
        <authorList>
            <person name="Peterson S.W."/>
        </authorList>
    </citation>
    <scope>NUCLEOTIDE SEQUENCE [LARGE SCALE GENOMIC DNA]</scope>
    <source>
        <strain evidence="4 5">CIP104813</strain>
    </source>
</reference>
<dbReference type="EMBL" id="FWFG01000064">
    <property type="protein sequence ID" value="SLM91796.1"/>
    <property type="molecule type" value="Genomic_DNA"/>
</dbReference>
<evidence type="ECO:0000313" key="4">
    <source>
        <dbReference type="EMBL" id="SLM91796.1"/>
    </source>
</evidence>
<comment type="similarity">
    <text evidence="1">Belongs to the ADP-ribosylglycohydrolase family.</text>
</comment>
<dbReference type="AlphaFoldDB" id="A0A1X6X0F9"/>
<dbReference type="InterPro" id="IPR036705">
    <property type="entry name" value="Ribosyl_crysJ1_sf"/>
</dbReference>
<dbReference type="GO" id="GO:0016787">
    <property type="term" value="F:hydrolase activity"/>
    <property type="evidence" value="ECO:0007669"/>
    <property type="project" value="UniProtKB-KW"/>
</dbReference>
<keyword evidence="5" id="KW-1185">Reference proteome</keyword>
<feature type="binding site" evidence="3">
    <location>
        <position position="281"/>
    </location>
    <ligand>
        <name>Mg(2+)</name>
        <dbReference type="ChEBI" id="CHEBI:18420"/>
        <label>1</label>
    </ligand>
</feature>
<protein>
    <submittedName>
        <fullName evidence="4">ADP-ribosylation/Crystallin J1</fullName>
    </submittedName>
</protein>
<dbReference type="Proteomes" id="UP000195981">
    <property type="component" value="Unassembled WGS sequence"/>
</dbReference>
<dbReference type="PANTHER" id="PTHR16222">
    <property type="entry name" value="ADP-RIBOSYLGLYCOHYDROLASE"/>
    <property type="match status" value="1"/>
</dbReference>
<organism evidence="4 5">
    <name type="scientific">Brachybacterium nesterenkovii</name>
    <dbReference type="NCBI Taxonomy" id="47847"/>
    <lineage>
        <taxon>Bacteria</taxon>
        <taxon>Bacillati</taxon>
        <taxon>Actinomycetota</taxon>
        <taxon>Actinomycetes</taxon>
        <taxon>Micrococcales</taxon>
        <taxon>Dermabacteraceae</taxon>
        <taxon>Brachybacterium</taxon>
    </lineage>
</organism>
<feature type="binding site" evidence="3">
    <location>
        <position position="284"/>
    </location>
    <ligand>
        <name>Mg(2+)</name>
        <dbReference type="ChEBI" id="CHEBI:18420"/>
        <label>1</label>
    </ligand>
</feature>
<proteinExistence type="inferred from homology"/>
<gene>
    <name evidence="4" type="ORF">FM110_07005</name>
</gene>
<keyword evidence="3" id="KW-0479">Metal-binding</keyword>
<feature type="binding site" evidence="3">
    <location>
        <position position="283"/>
    </location>
    <ligand>
        <name>Mg(2+)</name>
        <dbReference type="ChEBI" id="CHEBI:18420"/>
        <label>1</label>
    </ligand>
</feature>
<dbReference type="Pfam" id="PF03747">
    <property type="entry name" value="ADP_ribosyl_GH"/>
    <property type="match status" value="1"/>
</dbReference>
<accession>A0A1X6X0F9</accession>
<feature type="binding site" evidence="3">
    <location>
        <position position="55"/>
    </location>
    <ligand>
        <name>Mg(2+)</name>
        <dbReference type="ChEBI" id="CHEBI:18420"/>
        <label>1</label>
    </ligand>
</feature>
<sequence length="344" mass="36282">MTSAVRARALGSVIGAATGDALGAPYEFQGPIPDSDDVAMTGGGVLGWDVGEWTDDTSMSIVVLEAAAAASLGHDLRLPSSLDQIAREWYAWSMGTPDIGAMTSKVMGAAIARAVADGRSLPTAADFEAAAHCVAEHTTNNAGNGCLLRTHAVALPYLHADDEVLVEAVLAVCRLTHQGPDVEEACILWTFAVRHAILTGEVDVRVALDLLEPERAELWAQRIEEAETAVPTAFPRNGWVVHAFQAAWSAIHGVLPIPRGKFAQRAAMTEALEAAVRAGYDTDTLASITGGLLGAALGHKAIQPEWRRALFGWPGYEVSELISLVERVIDARASQPEPVGPTAA</sequence>
<dbReference type="Gene3D" id="1.10.4080.10">
    <property type="entry name" value="ADP-ribosylation/Crystallin J1"/>
    <property type="match status" value="1"/>
</dbReference>
<name>A0A1X6X0F9_9MICO</name>
<dbReference type="GO" id="GO:0046872">
    <property type="term" value="F:metal ion binding"/>
    <property type="evidence" value="ECO:0007669"/>
    <property type="project" value="UniProtKB-KW"/>
</dbReference>
<evidence type="ECO:0000256" key="3">
    <source>
        <dbReference type="PIRSR" id="PIRSR605502-1"/>
    </source>
</evidence>
<keyword evidence="2" id="KW-0378">Hydrolase</keyword>